<protein>
    <submittedName>
        <fullName evidence="9">Cytochrome P450</fullName>
    </submittedName>
</protein>
<dbReference type="Pfam" id="PF00067">
    <property type="entry name" value="p450"/>
    <property type="match status" value="1"/>
</dbReference>
<dbReference type="InterPro" id="IPR001128">
    <property type="entry name" value="Cyt_P450"/>
</dbReference>
<keyword evidence="10" id="KW-1185">Reference proteome</keyword>
<dbReference type="GO" id="GO:0016705">
    <property type="term" value="F:oxidoreductase activity, acting on paired donors, with incorporation or reduction of molecular oxygen"/>
    <property type="evidence" value="ECO:0007669"/>
    <property type="project" value="InterPro"/>
</dbReference>
<dbReference type="PANTHER" id="PTHR46206">
    <property type="entry name" value="CYTOCHROME P450"/>
    <property type="match status" value="1"/>
</dbReference>
<feature type="signal peptide" evidence="8">
    <location>
        <begin position="1"/>
        <end position="26"/>
    </location>
</feature>
<keyword evidence="3 6" id="KW-0479">Metal-binding</keyword>
<dbReference type="GO" id="GO:0004497">
    <property type="term" value="F:monooxygenase activity"/>
    <property type="evidence" value="ECO:0007669"/>
    <property type="project" value="UniProtKB-KW"/>
</dbReference>
<comment type="cofactor">
    <cofactor evidence="1 6">
        <name>heme</name>
        <dbReference type="ChEBI" id="CHEBI:30413"/>
    </cofactor>
</comment>
<name>A0A4S8KW89_DENBC</name>
<dbReference type="PROSITE" id="PS00086">
    <property type="entry name" value="CYTOCHROME_P450"/>
    <property type="match status" value="1"/>
</dbReference>
<gene>
    <name evidence="9" type="ORF">K435DRAFT_973026</name>
</gene>
<organism evidence="9 10">
    <name type="scientific">Dendrothele bispora (strain CBS 962.96)</name>
    <dbReference type="NCBI Taxonomy" id="1314807"/>
    <lineage>
        <taxon>Eukaryota</taxon>
        <taxon>Fungi</taxon>
        <taxon>Dikarya</taxon>
        <taxon>Basidiomycota</taxon>
        <taxon>Agaricomycotina</taxon>
        <taxon>Agaricomycetes</taxon>
        <taxon>Agaricomycetidae</taxon>
        <taxon>Agaricales</taxon>
        <taxon>Agaricales incertae sedis</taxon>
        <taxon>Dendrothele</taxon>
    </lineage>
</organism>
<accession>A0A4S8KW89</accession>
<keyword evidence="4 7" id="KW-0560">Oxidoreductase</keyword>
<evidence type="ECO:0000256" key="3">
    <source>
        <dbReference type="ARBA" id="ARBA00022723"/>
    </source>
</evidence>
<dbReference type="Gene3D" id="1.10.630.10">
    <property type="entry name" value="Cytochrome P450"/>
    <property type="match status" value="1"/>
</dbReference>
<keyword evidence="7" id="KW-0503">Monooxygenase</keyword>
<comment type="similarity">
    <text evidence="2 7">Belongs to the cytochrome P450 family.</text>
</comment>
<dbReference type="InterPro" id="IPR036396">
    <property type="entry name" value="Cyt_P450_sf"/>
</dbReference>
<dbReference type="OrthoDB" id="1844152at2759"/>
<evidence type="ECO:0000256" key="7">
    <source>
        <dbReference type="RuleBase" id="RU000461"/>
    </source>
</evidence>
<sequence length="506" mass="57477">MPDFIVFLYFLAAFGASCLISELTQSWITTSRLSKIPTAGPNSFFTSLFGSAHFVKHAREIIQEGYEKYHGKAFKVRTPDRWLVVASGPALLDDIKKASDDQLSFSEAVSDSFQVEYTMGRQQRLHRYHVDVVRNALTRNIQARFEEVRDEIVVSFNDEIPLTDEWTPILALDTIMRIVCRTSNRLFVGLPLCRDPDWINLNIQYTTSVFKAARIIKLFPDFLKPIVGNILTPTSTGMKRTLGHLGQTIKERLEKDDQSEDHGESKTKANDLVSWLLSENPGGEFRTVEDITKRVLNVNMAAIHTTSVEFTSTLYYLATQPPSVIDSLRQEIETVINEHGWTKVGMGQLREVDSFMKEVARISGISVISAERKVMKEFVLSDGTVLPVGTYLSVPAFALHHDERNYEDPNVFKPFRFSEMRLNEGESIKHQMVAPNTDYLFFGTGKHACPGRFFAVNELKTLVAHTLMNYDVKLEGDSKVTPQPVWFGPNIVPSRTQKVLFRKRQL</sequence>
<evidence type="ECO:0000256" key="6">
    <source>
        <dbReference type="PIRSR" id="PIRSR602401-1"/>
    </source>
</evidence>
<evidence type="ECO:0000256" key="2">
    <source>
        <dbReference type="ARBA" id="ARBA00010617"/>
    </source>
</evidence>
<dbReference type="InterPro" id="IPR002401">
    <property type="entry name" value="Cyt_P450_E_grp-I"/>
</dbReference>
<keyword evidence="8" id="KW-0732">Signal</keyword>
<dbReference type="InterPro" id="IPR017972">
    <property type="entry name" value="Cyt_P450_CS"/>
</dbReference>
<dbReference type="SUPFAM" id="SSF48264">
    <property type="entry name" value="Cytochrome P450"/>
    <property type="match status" value="1"/>
</dbReference>
<feature type="chain" id="PRO_5020474433" evidence="8">
    <location>
        <begin position="27"/>
        <end position="506"/>
    </location>
</feature>
<evidence type="ECO:0000256" key="1">
    <source>
        <dbReference type="ARBA" id="ARBA00001971"/>
    </source>
</evidence>
<dbReference type="GO" id="GO:0020037">
    <property type="term" value="F:heme binding"/>
    <property type="evidence" value="ECO:0007669"/>
    <property type="project" value="InterPro"/>
</dbReference>
<proteinExistence type="inferred from homology"/>
<dbReference type="EMBL" id="ML179975">
    <property type="protein sequence ID" value="THU79798.1"/>
    <property type="molecule type" value="Genomic_DNA"/>
</dbReference>
<evidence type="ECO:0000256" key="4">
    <source>
        <dbReference type="ARBA" id="ARBA00023002"/>
    </source>
</evidence>
<reference evidence="9 10" key="1">
    <citation type="journal article" date="2019" name="Nat. Ecol. Evol.">
        <title>Megaphylogeny resolves global patterns of mushroom evolution.</title>
        <authorList>
            <person name="Varga T."/>
            <person name="Krizsan K."/>
            <person name="Foldi C."/>
            <person name="Dima B."/>
            <person name="Sanchez-Garcia M."/>
            <person name="Sanchez-Ramirez S."/>
            <person name="Szollosi G.J."/>
            <person name="Szarkandi J.G."/>
            <person name="Papp V."/>
            <person name="Albert L."/>
            <person name="Andreopoulos W."/>
            <person name="Angelini C."/>
            <person name="Antonin V."/>
            <person name="Barry K.W."/>
            <person name="Bougher N.L."/>
            <person name="Buchanan P."/>
            <person name="Buyck B."/>
            <person name="Bense V."/>
            <person name="Catcheside P."/>
            <person name="Chovatia M."/>
            <person name="Cooper J."/>
            <person name="Damon W."/>
            <person name="Desjardin D."/>
            <person name="Finy P."/>
            <person name="Geml J."/>
            <person name="Haridas S."/>
            <person name="Hughes K."/>
            <person name="Justo A."/>
            <person name="Karasinski D."/>
            <person name="Kautmanova I."/>
            <person name="Kiss B."/>
            <person name="Kocsube S."/>
            <person name="Kotiranta H."/>
            <person name="LaButti K.M."/>
            <person name="Lechner B.E."/>
            <person name="Liimatainen K."/>
            <person name="Lipzen A."/>
            <person name="Lukacs Z."/>
            <person name="Mihaltcheva S."/>
            <person name="Morgado L.N."/>
            <person name="Niskanen T."/>
            <person name="Noordeloos M.E."/>
            <person name="Ohm R.A."/>
            <person name="Ortiz-Santana B."/>
            <person name="Ovrebo C."/>
            <person name="Racz N."/>
            <person name="Riley R."/>
            <person name="Savchenko A."/>
            <person name="Shiryaev A."/>
            <person name="Soop K."/>
            <person name="Spirin V."/>
            <person name="Szebenyi C."/>
            <person name="Tomsovsky M."/>
            <person name="Tulloss R.E."/>
            <person name="Uehling J."/>
            <person name="Grigoriev I.V."/>
            <person name="Vagvolgyi C."/>
            <person name="Papp T."/>
            <person name="Martin F.M."/>
            <person name="Miettinen O."/>
            <person name="Hibbett D.S."/>
            <person name="Nagy L.G."/>
        </authorList>
    </citation>
    <scope>NUCLEOTIDE SEQUENCE [LARGE SCALE GENOMIC DNA]</scope>
    <source>
        <strain evidence="9 10">CBS 962.96</strain>
    </source>
</reference>
<dbReference type="Proteomes" id="UP000297245">
    <property type="component" value="Unassembled WGS sequence"/>
</dbReference>
<dbReference type="PRINTS" id="PR00463">
    <property type="entry name" value="EP450I"/>
</dbReference>
<dbReference type="CDD" id="cd11041">
    <property type="entry name" value="CYP503A1-like"/>
    <property type="match status" value="1"/>
</dbReference>
<feature type="binding site" description="axial binding residue" evidence="6">
    <location>
        <position position="449"/>
    </location>
    <ligand>
        <name>heme</name>
        <dbReference type="ChEBI" id="CHEBI:30413"/>
    </ligand>
    <ligandPart>
        <name>Fe</name>
        <dbReference type="ChEBI" id="CHEBI:18248"/>
    </ligandPart>
</feature>
<keyword evidence="5 6" id="KW-0408">Iron</keyword>
<evidence type="ECO:0000313" key="9">
    <source>
        <dbReference type="EMBL" id="THU79798.1"/>
    </source>
</evidence>
<evidence type="ECO:0000313" key="10">
    <source>
        <dbReference type="Proteomes" id="UP000297245"/>
    </source>
</evidence>
<evidence type="ECO:0000256" key="8">
    <source>
        <dbReference type="SAM" id="SignalP"/>
    </source>
</evidence>
<dbReference type="AlphaFoldDB" id="A0A4S8KW89"/>
<dbReference type="GO" id="GO:0005506">
    <property type="term" value="F:iron ion binding"/>
    <property type="evidence" value="ECO:0007669"/>
    <property type="project" value="InterPro"/>
</dbReference>
<evidence type="ECO:0000256" key="5">
    <source>
        <dbReference type="ARBA" id="ARBA00023004"/>
    </source>
</evidence>
<keyword evidence="6 7" id="KW-0349">Heme</keyword>